<dbReference type="Proteomes" id="UP000192368">
    <property type="component" value="Unassembled WGS sequence"/>
</dbReference>
<reference evidence="2" key="1">
    <citation type="submission" date="2017-04" db="EMBL/GenBank/DDBJ databases">
        <authorList>
            <person name="Varghese N."/>
            <person name="Submissions S."/>
        </authorList>
    </citation>
    <scope>NUCLEOTIDE SEQUENCE [LARGE SCALE GENOMIC DNA]</scope>
    <source>
        <strain evidence="2">DSM 20463</strain>
    </source>
</reference>
<dbReference type="AlphaFoldDB" id="A0A1W1UMG4"/>
<dbReference type="InterPro" id="IPR004948">
    <property type="entry name" value="Nuc-triphosphatase_THEP1"/>
</dbReference>
<dbReference type="GO" id="GO:0017111">
    <property type="term" value="F:ribonucleoside triphosphate phosphatase activity"/>
    <property type="evidence" value="ECO:0007669"/>
    <property type="project" value="InterPro"/>
</dbReference>
<organism evidence="1 2">
    <name type="scientific">Peptoniphilus asaccharolyticus DSM 20463</name>
    <dbReference type="NCBI Taxonomy" id="573058"/>
    <lineage>
        <taxon>Bacteria</taxon>
        <taxon>Bacillati</taxon>
        <taxon>Bacillota</taxon>
        <taxon>Tissierellia</taxon>
        <taxon>Tissierellales</taxon>
        <taxon>Peptoniphilaceae</taxon>
        <taxon>Peptoniphilus</taxon>
    </lineage>
</organism>
<dbReference type="EMBL" id="FWWR01000009">
    <property type="protein sequence ID" value="SMB82260.1"/>
    <property type="molecule type" value="Genomic_DNA"/>
</dbReference>
<dbReference type="InterPro" id="IPR027417">
    <property type="entry name" value="P-loop_NTPase"/>
</dbReference>
<protein>
    <submittedName>
        <fullName evidence="1">Nucleoside-triphosphatase THEP1</fullName>
    </submittedName>
</protein>
<dbReference type="STRING" id="573058.SAMN00017477_0435"/>
<dbReference type="OrthoDB" id="9786803at2"/>
<evidence type="ECO:0000313" key="2">
    <source>
        <dbReference type="Proteomes" id="UP000192368"/>
    </source>
</evidence>
<accession>A0A1W1UMG4</accession>
<dbReference type="RefSeq" id="WP_084230115.1">
    <property type="nucleotide sequence ID" value="NZ_FWWR01000009.1"/>
</dbReference>
<name>A0A1W1UMG4_PEPAS</name>
<dbReference type="SUPFAM" id="SSF52540">
    <property type="entry name" value="P-loop containing nucleoside triphosphate hydrolases"/>
    <property type="match status" value="1"/>
</dbReference>
<sequence>MKNHLLISLKSGTGKSTSLLNFLYYNKERYKNICGYTTKRVFKDGNVYGYSLIEINSALELYSSNGNTEKILKSDFNDISQNEIFLKTHNCKYIFDDQIFEKYFFRYLECKNPDLIVIDEIGGKELLNQTVLKKLTEIFNSDQDLILVYKIQEQFQNMVKKSNLKNLELIEKRKKIEKYFSNFTSISDIKDSSHLNSEILESYLLSGENNG</sequence>
<gene>
    <name evidence="1" type="ORF">SAMN00017477_0435</name>
</gene>
<evidence type="ECO:0000313" key="1">
    <source>
        <dbReference type="EMBL" id="SMB82260.1"/>
    </source>
</evidence>
<dbReference type="Gene3D" id="3.40.50.300">
    <property type="entry name" value="P-loop containing nucleotide triphosphate hydrolases"/>
    <property type="match status" value="1"/>
</dbReference>
<keyword evidence="2" id="KW-1185">Reference proteome</keyword>
<dbReference type="Pfam" id="PF03266">
    <property type="entry name" value="NTPase_1"/>
    <property type="match status" value="1"/>
</dbReference>
<proteinExistence type="predicted"/>